<dbReference type="EMBL" id="BK015564">
    <property type="protein sequence ID" value="DAE13395.1"/>
    <property type="molecule type" value="Genomic_DNA"/>
</dbReference>
<protein>
    <submittedName>
        <fullName evidence="1">NADH-PPase NADH pyrophosphatase zinc ribbon domain</fullName>
    </submittedName>
</protein>
<organism evidence="1">
    <name type="scientific">Siphoviridae sp. ctLqe90</name>
    <dbReference type="NCBI Taxonomy" id="2825456"/>
    <lineage>
        <taxon>Viruses</taxon>
        <taxon>Duplodnaviria</taxon>
        <taxon>Heunggongvirae</taxon>
        <taxon>Uroviricota</taxon>
        <taxon>Caudoviricetes</taxon>
    </lineage>
</organism>
<reference evidence="1" key="1">
    <citation type="journal article" date="2021" name="Proc. Natl. Acad. Sci. U.S.A.">
        <title>A Catalog of Tens of Thousands of Viruses from Human Metagenomes Reveals Hidden Associations with Chronic Diseases.</title>
        <authorList>
            <person name="Tisza M.J."/>
            <person name="Buck C.B."/>
        </authorList>
    </citation>
    <scope>NUCLEOTIDE SEQUENCE</scope>
    <source>
        <strain evidence="1">CtLqe90</strain>
    </source>
</reference>
<proteinExistence type="predicted"/>
<sequence length="40" mass="4369">MKNSKDFYSNCEKHNGVGGIVQNQEKPYCSNCGAKMDGGE</sequence>
<accession>A0A8S5Q3T1</accession>
<name>A0A8S5Q3T1_9CAUD</name>
<evidence type="ECO:0000313" key="1">
    <source>
        <dbReference type="EMBL" id="DAE13395.1"/>
    </source>
</evidence>